<sequence length="156" mass="18114">MIFIKNEFDFNDDLVELQGLYEPEDIKKYCKLPKKEFVKELKLKVPEEKPDIEQLAKILINADVFKFKTINTIEGLKVIFQGKINKKILYVADNPEQSVHAAHFQTSFCQFLKLPDSFKVKKIKVFIEDVSTTIVNPRKINECVVIFVCAIPKCMD</sequence>
<evidence type="ECO:0000259" key="1">
    <source>
        <dbReference type="Pfam" id="PF12673"/>
    </source>
</evidence>
<name>D9QR75_ACEAZ</name>
<dbReference type="HOGENOM" id="CLU_131965_0_0_9"/>
<accession>D9QR75</accession>
<dbReference type="eggNOG" id="ENOG50331D4">
    <property type="taxonomic scope" value="Bacteria"/>
</dbReference>
<organism evidence="2 3">
    <name type="scientific">Acetohalobium arabaticum (strain ATCC 49924 / DSM 5501 / Z-7288)</name>
    <dbReference type="NCBI Taxonomy" id="574087"/>
    <lineage>
        <taxon>Bacteria</taxon>
        <taxon>Bacillati</taxon>
        <taxon>Bacillota</taxon>
        <taxon>Clostridia</taxon>
        <taxon>Halanaerobiales</taxon>
        <taxon>Halobacteroidaceae</taxon>
        <taxon>Acetohalobium</taxon>
    </lineage>
</organism>
<keyword evidence="3" id="KW-1185">Reference proteome</keyword>
<gene>
    <name evidence="2" type="ordered locus">Acear_1509</name>
</gene>
<dbReference type="Pfam" id="PF12673">
    <property type="entry name" value="SipL"/>
    <property type="match status" value="1"/>
</dbReference>
<dbReference type="InterPro" id="IPR024300">
    <property type="entry name" value="SipL_SPOCS_dom"/>
</dbReference>
<evidence type="ECO:0000313" key="3">
    <source>
        <dbReference type="Proteomes" id="UP000001661"/>
    </source>
</evidence>
<dbReference type="AlphaFoldDB" id="D9QR75"/>
<proteinExistence type="predicted"/>
<reference evidence="2 3" key="1">
    <citation type="journal article" date="2010" name="Stand. Genomic Sci.">
        <title>Complete genome sequence of Acetohalobium arabaticum type strain (Z-7288).</title>
        <authorList>
            <person name="Sikorski J."/>
            <person name="Lapidus A."/>
            <person name="Chertkov O."/>
            <person name="Lucas S."/>
            <person name="Copeland A."/>
            <person name="Glavina Del Rio T."/>
            <person name="Nolan M."/>
            <person name="Tice H."/>
            <person name="Cheng J.F."/>
            <person name="Han C."/>
            <person name="Brambilla E."/>
            <person name="Pitluck S."/>
            <person name="Liolios K."/>
            <person name="Ivanova N."/>
            <person name="Mavromatis K."/>
            <person name="Mikhailova N."/>
            <person name="Pati A."/>
            <person name="Bruce D."/>
            <person name="Detter C."/>
            <person name="Tapia R."/>
            <person name="Goodwin L."/>
            <person name="Chen A."/>
            <person name="Palaniappan K."/>
            <person name="Land M."/>
            <person name="Hauser L."/>
            <person name="Chang Y.J."/>
            <person name="Jeffries C.D."/>
            <person name="Rohde M."/>
            <person name="Goker M."/>
            <person name="Spring S."/>
            <person name="Woyke T."/>
            <person name="Bristow J."/>
            <person name="Eisen J.A."/>
            <person name="Markowitz V."/>
            <person name="Hugenholtz P."/>
            <person name="Kyrpides N.C."/>
            <person name="Klenk H.P."/>
        </authorList>
    </citation>
    <scope>NUCLEOTIDE SEQUENCE [LARGE SCALE GENOMIC DNA]</scope>
    <source>
        <strain evidence="3">ATCC 49924 / DSM 5501 / Z-7288</strain>
    </source>
</reference>
<dbReference type="Proteomes" id="UP000001661">
    <property type="component" value="Chromosome"/>
</dbReference>
<protein>
    <recommendedName>
        <fullName evidence="1">SipL SPOCS domain-containing protein</fullName>
    </recommendedName>
</protein>
<dbReference type="RefSeq" id="WP_013278461.1">
    <property type="nucleotide sequence ID" value="NC_014378.1"/>
</dbReference>
<dbReference type="KEGG" id="aar:Acear_1509"/>
<feature type="domain" description="SipL SPOCS" evidence="1">
    <location>
        <begin position="51"/>
        <end position="135"/>
    </location>
</feature>
<dbReference type="EMBL" id="CP002105">
    <property type="protein sequence ID" value="ADL13016.1"/>
    <property type="molecule type" value="Genomic_DNA"/>
</dbReference>
<evidence type="ECO:0000313" key="2">
    <source>
        <dbReference type="EMBL" id="ADL13016.1"/>
    </source>
</evidence>